<feature type="chain" id="PRO_5046234562" evidence="1">
    <location>
        <begin position="21"/>
        <end position="154"/>
    </location>
</feature>
<evidence type="ECO:0000256" key="1">
    <source>
        <dbReference type="SAM" id="SignalP"/>
    </source>
</evidence>
<name>A0ABT9FAX5_9GAMM</name>
<dbReference type="Proteomes" id="UP001177212">
    <property type="component" value="Unassembled WGS sequence"/>
</dbReference>
<protein>
    <submittedName>
        <fullName evidence="2">Uncharacterized protein</fullName>
    </submittedName>
</protein>
<organism evidence="2 3">
    <name type="scientific">Pseudoalteromonas marina</name>
    <dbReference type="NCBI Taxonomy" id="267375"/>
    <lineage>
        <taxon>Bacteria</taxon>
        <taxon>Pseudomonadati</taxon>
        <taxon>Pseudomonadota</taxon>
        <taxon>Gammaproteobacteria</taxon>
        <taxon>Alteromonadales</taxon>
        <taxon>Pseudoalteromonadaceae</taxon>
        <taxon>Pseudoalteromonas</taxon>
    </lineage>
</organism>
<comment type="caution">
    <text evidence="2">The sequence shown here is derived from an EMBL/GenBank/DDBJ whole genome shotgun (WGS) entry which is preliminary data.</text>
</comment>
<dbReference type="EMBL" id="JAUYVT010000002">
    <property type="protein sequence ID" value="MDP2563938.1"/>
    <property type="molecule type" value="Genomic_DNA"/>
</dbReference>
<reference evidence="2" key="1">
    <citation type="submission" date="2023-07" db="EMBL/GenBank/DDBJ databases">
        <title>Genome content predicts the carbon catabolic preferences of heterotrophic bacteria.</title>
        <authorList>
            <person name="Gralka M."/>
        </authorList>
    </citation>
    <scope>NUCLEOTIDE SEQUENCE</scope>
    <source>
        <strain evidence="2">4G09</strain>
    </source>
</reference>
<proteinExistence type="predicted"/>
<keyword evidence="1" id="KW-0732">Signal</keyword>
<accession>A0ABT9FAX5</accession>
<dbReference type="RefSeq" id="WP_277053456.1">
    <property type="nucleotide sequence ID" value="NZ_CALSLX010000001.1"/>
</dbReference>
<evidence type="ECO:0000313" key="2">
    <source>
        <dbReference type="EMBL" id="MDP2563938.1"/>
    </source>
</evidence>
<evidence type="ECO:0000313" key="3">
    <source>
        <dbReference type="Proteomes" id="UP001177212"/>
    </source>
</evidence>
<sequence length="154" mass="17809">MFINKLSLIFTLALAFNTFASDEISEVKPSLTQDKKAQRAAFIGKWESSQPTKEGGVRKTIMDRQSDSRYVVEFTVLNEKSEVSYKQKEFGFWGVSGGIYFTMYRGFIENDEFFPVDPNNAYNYDTYQITNISDNKLVYKSLSSENIFTYTRVK</sequence>
<gene>
    <name evidence="2" type="ORF">Q8W34_04795</name>
</gene>
<keyword evidence="3" id="KW-1185">Reference proteome</keyword>
<feature type="signal peptide" evidence="1">
    <location>
        <begin position="1"/>
        <end position="20"/>
    </location>
</feature>